<dbReference type="PROSITE" id="PS00463">
    <property type="entry name" value="ZN2_CY6_FUNGAL_1"/>
    <property type="match status" value="1"/>
</dbReference>
<feature type="compositionally biased region" description="Basic residues" evidence="3">
    <location>
        <begin position="1"/>
        <end position="10"/>
    </location>
</feature>
<feature type="region of interest" description="Disordered" evidence="3">
    <location>
        <begin position="1"/>
        <end position="31"/>
    </location>
</feature>
<evidence type="ECO:0000313" key="6">
    <source>
        <dbReference type="Proteomes" id="UP000325902"/>
    </source>
</evidence>
<evidence type="ECO:0000256" key="3">
    <source>
        <dbReference type="SAM" id="MobiDB-lite"/>
    </source>
</evidence>
<dbReference type="Proteomes" id="UP000325902">
    <property type="component" value="Unassembled WGS sequence"/>
</dbReference>
<dbReference type="Gene3D" id="4.10.240.10">
    <property type="entry name" value="Zn(2)-C6 fungal-type DNA-binding domain"/>
    <property type="match status" value="1"/>
</dbReference>
<dbReference type="InterPro" id="IPR036864">
    <property type="entry name" value="Zn2-C6_fun-type_DNA-bd_sf"/>
</dbReference>
<feature type="domain" description="Zn(2)-C6 fungal-type" evidence="4">
    <location>
        <begin position="38"/>
        <end position="67"/>
    </location>
</feature>
<dbReference type="GO" id="GO:0008270">
    <property type="term" value="F:zinc ion binding"/>
    <property type="evidence" value="ECO:0007669"/>
    <property type="project" value="InterPro"/>
</dbReference>
<dbReference type="Pfam" id="PF00172">
    <property type="entry name" value="Zn_clus"/>
    <property type="match status" value="1"/>
</dbReference>
<evidence type="ECO:0000256" key="1">
    <source>
        <dbReference type="ARBA" id="ARBA00004123"/>
    </source>
</evidence>
<evidence type="ECO:0000313" key="5">
    <source>
        <dbReference type="EMBL" id="KAB2568623.1"/>
    </source>
</evidence>
<keyword evidence="2" id="KW-0539">Nucleus</keyword>
<dbReference type="InterPro" id="IPR001138">
    <property type="entry name" value="Zn2Cys6_DnaBD"/>
</dbReference>
<evidence type="ECO:0000259" key="4">
    <source>
        <dbReference type="PROSITE" id="PS50048"/>
    </source>
</evidence>
<dbReference type="PANTHER" id="PTHR37534">
    <property type="entry name" value="TRANSCRIPTIONAL ACTIVATOR PROTEIN UGA3"/>
    <property type="match status" value="1"/>
</dbReference>
<organism evidence="5 6">
    <name type="scientific">Lasiodiplodia theobromae</name>
    <dbReference type="NCBI Taxonomy" id="45133"/>
    <lineage>
        <taxon>Eukaryota</taxon>
        <taxon>Fungi</taxon>
        <taxon>Dikarya</taxon>
        <taxon>Ascomycota</taxon>
        <taxon>Pezizomycotina</taxon>
        <taxon>Dothideomycetes</taxon>
        <taxon>Dothideomycetes incertae sedis</taxon>
        <taxon>Botryosphaeriales</taxon>
        <taxon>Botryosphaeriaceae</taxon>
        <taxon>Lasiodiplodia</taxon>
    </lineage>
</organism>
<dbReference type="CDD" id="cd00067">
    <property type="entry name" value="GAL4"/>
    <property type="match status" value="1"/>
</dbReference>
<dbReference type="GO" id="GO:0045944">
    <property type="term" value="P:positive regulation of transcription by RNA polymerase II"/>
    <property type="evidence" value="ECO:0007669"/>
    <property type="project" value="TreeGrafter"/>
</dbReference>
<comment type="subcellular location">
    <subcellularLocation>
        <location evidence="1">Nucleus</location>
    </subcellularLocation>
</comment>
<comment type="caution">
    <text evidence="5">The sequence shown here is derived from an EMBL/GenBank/DDBJ whole genome shotgun (WGS) entry which is preliminary data.</text>
</comment>
<protein>
    <submittedName>
        <fullName evidence="5">Transcriptional regulatory protein moc3</fullName>
    </submittedName>
</protein>
<feature type="compositionally biased region" description="Low complexity" evidence="3">
    <location>
        <begin position="13"/>
        <end position="26"/>
    </location>
</feature>
<dbReference type="Pfam" id="PF11951">
    <property type="entry name" value="Fungal_trans_2"/>
    <property type="match status" value="2"/>
</dbReference>
<dbReference type="OrthoDB" id="2593732at2759"/>
<dbReference type="GO" id="GO:0000981">
    <property type="term" value="F:DNA-binding transcription factor activity, RNA polymerase II-specific"/>
    <property type="evidence" value="ECO:0007669"/>
    <property type="project" value="InterPro"/>
</dbReference>
<dbReference type="InterPro" id="IPR021858">
    <property type="entry name" value="Fun_TF"/>
</dbReference>
<dbReference type="GO" id="GO:0000976">
    <property type="term" value="F:transcription cis-regulatory region binding"/>
    <property type="evidence" value="ECO:0007669"/>
    <property type="project" value="TreeGrafter"/>
</dbReference>
<keyword evidence="6" id="KW-1185">Reference proteome</keyword>
<sequence length="487" mass="54705">MDASRPRYRVRFATSQAPATPSAPAQPLRPRQIKARTGCAACKRRRVKCDETQPQCRRCLARGEACSGPRRLDQWQATPPDPDLHYFSSHICTGFVFELRTGTTLLAALRPHITRSPALYHAIHSLCSAHRALSSPSARSLSLQDRTNAVAALAAELRLHLAGPSTPSSIFRVHCLAFGAAVLAVSTQWLDPSGRDCGLQHLRGANAALDVVLQHCQHHHQEPPADVAKKGIAASAAMSVYLIGLYVYLDMTHSFLAPAAHALPLSPALRMEMARERWRSAKCMHPITRAATSLCFVVARVGRYYRRVVDRRGRDLELESELERHLVRWQPLDVGDDVVEADLRFVDAVRILGLVMLEQARRVGRRYTAEERESTLFDAEAKYGDYWRRIDILTAYASTLLHNGILRPFLHPQFEGVFLLAVGPELDAPSARQLVEEGWASLRKRSRMPHHLLGRELVRECWRRRDSRSKETWLEVMVEKGLALMVG</sequence>
<dbReference type="EMBL" id="VCHE01000325">
    <property type="protein sequence ID" value="KAB2568623.1"/>
    <property type="molecule type" value="Genomic_DNA"/>
</dbReference>
<reference evidence="5 6" key="1">
    <citation type="journal article" date="2019" name="Sci. Rep.">
        <title>A multi-omics analysis of the grapevine pathogen Lasiodiplodia theobromae reveals that temperature affects the expression of virulence- and pathogenicity-related genes.</title>
        <authorList>
            <person name="Felix C."/>
            <person name="Meneses R."/>
            <person name="Goncalves M.F.M."/>
            <person name="Tilleman L."/>
            <person name="Duarte A.S."/>
            <person name="Jorrin-Novo J.V."/>
            <person name="Van de Peer Y."/>
            <person name="Deforce D."/>
            <person name="Van Nieuwerburgh F."/>
            <person name="Esteves A.C."/>
            <person name="Alves A."/>
        </authorList>
    </citation>
    <scope>NUCLEOTIDE SEQUENCE [LARGE SCALE GENOMIC DNA]</scope>
    <source>
        <strain evidence="5 6">LA-SOL3</strain>
    </source>
</reference>
<accession>A0A5N5CTF7</accession>
<dbReference type="SUPFAM" id="SSF57701">
    <property type="entry name" value="Zn2/Cys6 DNA-binding domain"/>
    <property type="match status" value="1"/>
</dbReference>
<dbReference type="PANTHER" id="PTHR37534:SF15">
    <property type="entry name" value="ZN(II)2CYS6 TRANSCRIPTION FACTOR (EUROFUNG)"/>
    <property type="match status" value="1"/>
</dbReference>
<proteinExistence type="predicted"/>
<dbReference type="AlphaFoldDB" id="A0A5N5CTF7"/>
<name>A0A5N5CTF7_9PEZI</name>
<gene>
    <name evidence="5" type="primary">moc3_4</name>
    <name evidence="5" type="ORF">DBV05_g12696</name>
</gene>
<dbReference type="GO" id="GO:0005634">
    <property type="term" value="C:nucleus"/>
    <property type="evidence" value="ECO:0007669"/>
    <property type="project" value="UniProtKB-SubCell"/>
</dbReference>
<evidence type="ECO:0000256" key="2">
    <source>
        <dbReference type="ARBA" id="ARBA00023242"/>
    </source>
</evidence>
<dbReference type="PROSITE" id="PS50048">
    <property type="entry name" value="ZN2_CY6_FUNGAL_2"/>
    <property type="match status" value="1"/>
</dbReference>
<dbReference type="SMART" id="SM00066">
    <property type="entry name" value="GAL4"/>
    <property type="match status" value="1"/>
</dbReference>